<dbReference type="EMBL" id="VSSQ01095540">
    <property type="protein sequence ID" value="MPN39623.1"/>
    <property type="molecule type" value="Genomic_DNA"/>
</dbReference>
<organism evidence="1">
    <name type="scientific">bioreactor metagenome</name>
    <dbReference type="NCBI Taxonomy" id="1076179"/>
    <lineage>
        <taxon>unclassified sequences</taxon>
        <taxon>metagenomes</taxon>
        <taxon>ecological metagenomes</taxon>
    </lineage>
</organism>
<proteinExistence type="predicted"/>
<sequence length="146" mass="16243">MPRKVIGAKYRQHAMRAVTKRRRAVGQLTLMLAGAGVIGLDGNRDFVNHRRHFRRRFPAWLAGFTGDNGGQIRFIALQQHGEFFHNRLPLAEGASGPGRKRGAGSTSRLHHLRGIGIVTFPEHVALHRILLHPTFTLTGHPVTVNP</sequence>
<comment type="caution">
    <text evidence="1">The sequence shown here is derived from an EMBL/GenBank/DDBJ whole genome shotgun (WGS) entry which is preliminary data.</text>
</comment>
<accession>A0A645HWA3</accession>
<dbReference type="AlphaFoldDB" id="A0A645HWA3"/>
<evidence type="ECO:0000313" key="1">
    <source>
        <dbReference type="EMBL" id="MPN39623.1"/>
    </source>
</evidence>
<gene>
    <name evidence="1" type="ORF">SDC9_187151</name>
</gene>
<name>A0A645HWA3_9ZZZZ</name>
<reference evidence="1" key="1">
    <citation type="submission" date="2019-08" db="EMBL/GenBank/DDBJ databases">
        <authorList>
            <person name="Kucharzyk K."/>
            <person name="Murdoch R.W."/>
            <person name="Higgins S."/>
            <person name="Loffler F."/>
        </authorList>
    </citation>
    <scope>NUCLEOTIDE SEQUENCE</scope>
</reference>
<protein>
    <submittedName>
        <fullName evidence="1">Uncharacterized protein</fullName>
    </submittedName>
</protein>